<evidence type="ECO:0000313" key="4">
    <source>
        <dbReference type="Proteomes" id="UP001338309"/>
    </source>
</evidence>
<keyword evidence="1" id="KW-1133">Transmembrane helix</keyword>
<dbReference type="Gene3D" id="2.40.50.1020">
    <property type="entry name" value="LytTr DNA-binding domain"/>
    <property type="match status" value="1"/>
</dbReference>
<evidence type="ECO:0000313" key="3">
    <source>
        <dbReference type="EMBL" id="GMQ30772.1"/>
    </source>
</evidence>
<gene>
    <name evidence="3" type="ORF">Aconfl_34150</name>
</gene>
<protein>
    <recommendedName>
        <fullName evidence="2">HTH LytTR-type domain-containing protein</fullName>
    </recommendedName>
</protein>
<organism evidence="3 4">
    <name type="scientific">Algoriphagus confluentis</name>
    <dbReference type="NCBI Taxonomy" id="1697556"/>
    <lineage>
        <taxon>Bacteria</taxon>
        <taxon>Pseudomonadati</taxon>
        <taxon>Bacteroidota</taxon>
        <taxon>Cytophagia</taxon>
        <taxon>Cytophagales</taxon>
        <taxon>Cyclobacteriaceae</taxon>
        <taxon>Algoriphagus</taxon>
    </lineage>
</organism>
<reference evidence="3 4" key="1">
    <citation type="submission" date="2023-08" db="EMBL/GenBank/DDBJ databases">
        <title>Draft genome sequence of Algoriphagus confluentis.</title>
        <authorList>
            <person name="Takatani N."/>
            <person name="Hosokawa M."/>
            <person name="Sawabe T."/>
        </authorList>
    </citation>
    <scope>NUCLEOTIDE SEQUENCE [LARGE SCALE GENOMIC DNA]</scope>
    <source>
        <strain evidence="3 4">NBRC 111222</strain>
    </source>
</reference>
<keyword evidence="1" id="KW-0812">Transmembrane</keyword>
<comment type="caution">
    <text evidence="3">The sequence shown here is derived from an EMBL/GenBank/DDBJ whole genome shotgun (WGS) entry which is preliminary data.</text>
</comment>
<evidence type="ECO:0000256" key="1">
    <source>
        <dbReference type="SAM" id="Phobius"/>
    </source>
</evidence>
<dbReference type="RefSeq" id="WP_338225479.1">
    <property type="nucleotide sequence ID" value="NZ_BTPD01000012.1"/>
</dbReference>
<feature type="transmembrane region" description="Helical" evidence="1">
    <location>
        <begin position="47"/>
        <end position="69"/>
    </location>
</feature>
<dbReference type="Pfam" id="PF04397">
    <property type="entry name" value="LytTR"/>
    <property type="match status" value="1"/>
</dbReference>
<dbReference type="InterPro" id="IPR007492">
    <property type="entry name" value="LytTR_DNA-bd_dom"/>
</dbReference>
<dbReference type="PROSITE" id="PS50930">
    <property type="entry name" value="HTH_LYTTR"/>
    <property type="match status" value="1"/>
</dbReference>
<name>A0ABQ6PVK2_9BACT</name>
<evidence type="ECO:0000259" key="2">
    <source>
        <dbReference type="PROSITE" id="PS50930"/>
    </source>
</evidence>
<keyword evidence="1" id="KW-0472">Membrane</keyword>
<keyword evidence="4" id="KW-1185">Reference proteome</keyword>
<feature type="domain" description="HTH LytTR-type" evidence="2">
    <location>
        <begin position="149"/>
        <end position="213"/>
    </location>
</feature>
<dbReference type="SMART" id="SM00850">
    <property type="entry name" value="LytTR"/>
    <property type="match status" value="1"/>
</dbReference>
<sequence length="247" mass="28713">MAKPLLYPILLFLAMSKSIRLEIGFWLVTAFLMALIVRDAFSDSSGSWLAGCLLLLPTLLLQKGISWALQFVHWKRYNRLILEGVSSLYLAYLAITFVYWYFLGFNSNFFEKSIINPILLWVIMGFFAGLYFFLFRKKNSTHPSPPETISFYSNRKLISLRQDEILFIESLGEYTSIQLVNGQSLKNGVKISEWAQRLPQFLRVHRAFLINPDFAIYKGQELEMNVKETIPISRTYKEQTKAYFLGK</sequence>
<dbReference type="Proteomes" id="UP001338309">
    <property type="component" value="Unassembled WGS sequence"/>
</dbReference>
<feature type="transmembrane region" description="Helical" evidence="1">
    <location>
        <begin position="21"/>
        <end position="41"/>
    </location>
</feature>
<feature type="transmembrane region" description="Helical" evidence="1">
    <location>
        <begin position="81"/>
        <end position="102"/>
    </location>
</feature>
<accession>A0ABQ6PVK2</accession>
<proteinExistence type="predicted"/>
<feature type="transmembrane region" description="Helical" evidence="1">
    <location>
        <begin position="114"/>
        <end position="134"/>
    </location>
</feature>
<dbReference type="EMBL" id="BTPD01000012">
    <property type="protein sequence ID" value="GMQ30772.1"/>
    <property type="molecule type" value="Genomic_DNA"/>
</dbReference>